<feature type="domain" description="Protein kinase" evidence="2">
    <location>
        <begin position="570"/>
        <end position="967"/>
    </location>
</feature>
<dbReference type="PROSITE" id="PS00108">
    <property type="entry name" value="PROTEIN_KINASE_ST"/>
    <property type="match status" value="1"/>
</dbReference>
<evidence type="ECO:0000256" key="1">
    <source>
        <dbReference type="SAM" id="MobiDB-lite"/>
    </source>
</evidence>
<dbReference type="InterPro" id="IPR045269">
    <property type="entry name" value="Atg1-like"/>
</dbReference>
<proteinExistence type="predicted"/>
<name>A0A061J3Z3_TRYRA</name>
<keyword evidence="4" id="KW-1185">Reference proteome</keyword>
<reference evidence="3 4" key="1">
    <citation type="submission" date="2013-07" db="EMBL/GenBank/DDBJ databases">
        <authorList>
            <person name="Stoco P.H."/>
            <person name="Wagner G."/>
            <person name="Gerber A."/>
            <person name="Zaha A."/>
            <person name="Thompson C."/>
            <person name="Bartholomeu D.C."/>
            <person name="Luckemeyer D.D."/>
            <person name="Bahia D."/>
            <person name="Loreto E."/>
            <person name="Prestes E.B."/>
            <person name="Lima F.M."/>
            <person name="Rodrigues-Luiz G."/>
            <person name="Vallejo G.A."/>
            <person name="Filho J.F."/>
            <person name="Monteiro K.M."/>
            <person name="Tyler K.M."/>
            <person name="de Almeida L.G."/>
            <person name="Ortiz M.F."/>
            <person name="Siervo M.A."/>
            <person name="de Moraes M.H."/>
            <person name="Cunha O.L."/>
            <person name="Mendonca-Neto R."/>
            <person name="Silva R."/>
            <person name="Teixeira S.M."/>
            <person name="Murta S.M."/>
            <person name="Sincero T.C."/>
            <person name="Mendes T.A."/>
            <person name="Urmenyi T.P."/>
            <person name="Silva V.G."/>
            <person name="da Rocha W.D."/>
            <person name="Andersson B."/>
            <person name="Romanha A.J."/>
            <person name="Steindel M."/>
            <person name="de Vasconcelos A.T."/>
            <person name="Grisard E.C."/>
        </authorList>
    </citation>
    <scope>NUCLEOTIDE SEQUENCE [LARGE SCALE GENOMIC DNA]</scope>
    <source>
        <strain evidence="3 4">SC58</strain>
    </source>
</reference>
<dbReference type="Gene3D" id="3.30.200.20">
    <property type="entry name" value="Phosphorylase Kinase, domain 1"/>
    <property type="match status" value="1"/>
</dbReference>
<evidence type="ECO:0000313" key="4">
    <source>
        <dbReference type="Proteomes" id="UP000031737"/>
    </source>
</evidence>
<dbReference type="AlphaFoldDB" id="A0A061J3Z3"/>
<evidence type="ECO:0000313" key="3">
    <source>
        <dbReference type="EMBL" id="ESL09040.1"/>
    </source>
</evidence>
<comment type="caution">
    <text evidence="3">The sequence shown here is derived from an EMBL/GenBank/DDBJ whole genome shotgun (WGS) entry which is preliminary data.</text>
</comment>
<accession>A0A061J3Z3</accession>
<organism evidence="3 4">
    <name type="scientific">Trypanosoma rangeli SC58</name>
    <dbReference type="NCBI Taxonomy" id="429131"/>
    <lineage>
        <taxon>Eukaryota</taxon>
        <taxon>Discoba</taxon>
        <taxon>Euglenozoa</taxon>
        <taxon>Kinetoplastea</taxon>
        <taxon>Metakinetoplastina</taxon>
        <taxon>Trypanosomatida</taxon>
        <taxon>Trypanosomatidae</taxon>
        <taxon>Trypanosoma</taxon>
        <taxon>Herpetosoma</taxon>
    </lineage>
</organism>
<dbReference type="Gene3D" id="1.10.510.10">
    <property type="entry name" value="Transferase(Phosphotransferase) domain 1"/>
    <property type="match status" value="1"/>
</dbReference>
<dbReference type="GO" id="GO:0010506">
    <property type="term" value="P:regulation of autophagy"/>
    <property type="evidence" value="ECO:0007669"/>
    <property type="project" value="InterPro"/>
</dbReference>
<dbReference type="InterPro" id="IPR008271">
    <property type="entry name" value="Ser/Thr_kinase_AS"/>
</dbReference>
<dbReference type="SMART" id="SM00220">
    <property type="entry name" value="S_TKc"/>
    <property type="match status" value="1"/>
</dbReference>
<protein>
    <submittedName>
        <fullName evidence="3">Protein kinase</fullName>
    </submittedName>
</protein>
<keyword evidence="3" id="KW-0808">Transferase</keyword>
<dbReference type="EMBL" id="AUPL01003247">
    <property type="protein sequence ID" value="ESL09040.1"/>
    <property type="molecule type" value="Genomic_DNA"/>
</dbReference>
<dbReference type="GO" id="GO:0004674">
    <property type="term" value="F:protein serine/threonine kinase activity"/>
    <property type="evidence" value="ECO:0007669"/>
    <property type="project" value="InterPro"/>
</dbReference>
<dbReference type="SUPFAM" id="SSF56112">
    <property type="entry name" value="Protein kinase-like (PK-like)"/>
    <property type="match status" value="1"/>
</dbReference>
<sequence>MAWLLSGLACAVEKRRLGGDGCVTRAFLTAVDATFGSVVRAMAVLLSAFLTAAEDDAGRRLRDLCARGFVEVWDALLRASPRHGGGALEGLLCDVMQMGHALQSEPATVQLQGPLEAYYVSVLERRCAMRGECVTAAPAASAWWPEAEGRVDAHEHSLLVLRHTLALSEYVSHANCIFQLRHGGARYGRHPAAFFLQGMESLCARFFSTQAESAAQVQVGEIQRVASQIIAVTVRTICTRPGRELFAPLFGKSSGRHATTYTNLLYLCFLEKLHQTPNPDKLCLQALLRALRTLIIWESEAYSIALRLSIPLMLSCILPDAAVAGGVAGTGVRPLTAPVKAPVQELRLASTTTPPVVSTKNMLGNNGGDSSRAVGTAGAAALARLFVPALSLVALPPPQYYAWMGEAEGTCFAVNDNAQAPPLPPLTLIPQLQQPHWGDGVPAVTRSPGKQVTRAVLDDPATLAEVLLLLCCLLPGRSGGMISQSGLVAAHRHACDQTRGPCVDCTCGNVPFVRVLRKVEEFVRCPANEASLQLFDKLVTAEAQETSAFWTGVDVLRRLLSPQPQLLEGITITRRIGAGSYGSVFAAERSSAAAASSQHEMKLGDVSQLLALKTVSIARPDMGDECATLVSCHTEATALLRLQGHAHICELLFVGCTAAHYVLAMPLYKGGSLRDWRVLKSGFPVGELAEGSGCGAATKAASDSTHTSPKGGFLAVCGPIFAQVLAAVEFMHAHGIRHNDIKADNILIESLQDESLSLPAAPRTEEEEGEGEGGSGAHVGPKGRGACIPVAIRLCDFGVCELVGEDMFAVRRCNEAAGGAATSCWEPTRGTEAVQAPEMLSLTGSSAPARRAPCCEVAIPPDAADFPASSAFANVAKELAADMWACGCLLYELLTGVMLFGGANLGRLLFLAANLRSGGRTSHEVLQPHQKHALDMAGPGVAEFVLQLLAVNPAERPTASAARQAWAQVMQAQVM</sequence>
<dbReference type="InterPro" id="IPR000719">
    <property type="entry name" value="Prot_kinase_dom"/>
</dbReference>
<keyword evidence="3" id="KW-0418">Kinase</keyword>
<dbReference type="Proteomes" id="UP000031737">
    <property type="component" value="Unassembled WGS sequence"/>
</dbReference>
<dbReference type="VEuPathDB" id="TriTrypDB:TRSC58_03247"/>
<evidence type="ECO:0000259" key="2">
    <source>
        <dbReference type="PROSITE" id="PS50011"/>
    </source>
</evidence>
<dbReference type="InterPro" id="IPR011009">
    <property type="entry name" value="Kinase-like_dom_sf"/>
</dbReference>
<dbReference type="Pfam" id="PF00069">
    <property type="entry name" value="Pkinase"/>
    <property type="match status" value="1"/>
</dbReference>
<dbReference type="GO" id="GO:0005524">
    <property type="term" value="F:ATP binding"/>
    <property type="evidence" value="ECO:0007669"/>
    <property type="project" value="InterPro"/>
</dbReference>
<dbReference type="PANTHER" id="PTHR24348">
    <property type="entry name" value="SERINE/THREONINE-PROTEIN KINASE UNC-51-RELATED"/>
    <property type="match status" value="1"/>
</dbReference>
<dbReference type="PROSITE" id="PS50011">
    <property type="entry name" value="PROTEIN_KINASE_DOM"/>
    <property type="match status" value="1"/>
</dbReference>
<feature type="region of interest" description="Disordered" evidence="1">
    <location>
        <begin position="759"/>
        <end position="780"/>
    </location>
</feature>
<gene>
    <name evidence="3" type="ORF">TRSC58_03247</name>
</gene>
<dbReference type="GO" id="GO:0005737">
    <property type="term" value="C:cytoplasm"/>
    <property type="evidence" value="ECO:0007669"/>
    <property type="project" value="TreeGrafter"/>
</dbReference>
<dbReference type="OrthoDB" id="273310at2759"/>